<gene>
    <name evidence="3" type="ORF">WJU16_23080</name>
</gene>
<evidence type="ECO:0000313" key="3">
    <source>
        <dbReference type="EMBL" id="WZN40850.1"/>
    </source>
</evidence>
<evidence type="ECO:0000313" key="4">
    <source>
        <dbReference type="Proteomes" id="UP001485459"/>
    </source>
</evidence>
<dbReference type="Proteomes" id="UP001485459">
    <property type="component" value="Chromosome"/>
</dbReference>
<protein>
    <submittedName>
        <fullName evidence="3">DUF4157 domain-containing protein</fullName>
    </submittedName>
</protein>
<organism evidence="3 4">
    <name type="scientific">Chitinophaga pollutisoli</name>
    <dbReference type="NCBI Taxonomy" id="3133966"/>
    <lineage>
        <taxon>Bacteria</taxon>
        <taxon>Pseudomonadati</taxon>
        <taxon>Bacteroidota</taxon>
        <taxon>Chitinophagia</taxon>
        <taxon>Chitinophagales</taxon>
        <taxon>Chitinophagaceae</taxon>
        <taxon>Chitinophaga</taxon>
    </lineage>
</organism>
<dbReference type="RefSeq" id="WP_341835715.1">
    <property type="nucleotide sequence ID" value="NZ_CP149822.1"/>
</dbReference>
<name>A0ABZ2YNT1_9BACT</name>
<evidence type="ECO:0000259" key="2">
    <source>
        <dbReference type="Pfam" id="PF13699"/>
    </source>
</evidence>
<proteinExistence type="predicted"/>
<dbReference type="Pfam" id="PF13699">
    <property type="entry name" value="eCIS_core"/>
    <property type="match status" value="1"/>
</dbReference>
<feature type="region of interest" description="Disordered" evidence="1">
    <location>
        <begin position="1"/>
        <end position="42"/>
    </location>
</feature>
<reference evidence="4" key="1">
    <citation type="submission" date="2024-03" db="EMBL/GenBank/DDBJ databases">
        <title>Chitinophaga horti sp. nov., isolated from garden soil.</title>
        <authorList>
            <person name="Lee D.S."/>
            <person name="Han D.M."/>
            <person name="Baek J.H."/>
            <person name="Choi D.G."/>
            <person name="Jeon J.H."/>
            <person name="Jeon C.O."/>
        </authorList>
    </citation>
    <scope>NUCLEOTIDE SEQUENCE [LARGE SCALE GENOMIC DNA]</scope>
    <source>
        <strain evidence="4">GPA1</strain>
    </source>
</reference>
<keyword evidence="4" id="KW-1185">Reference proteome</keyword>
<dbReference type="EMBL" id="CP149822">
    <property type="protein sequence ID" value="WZN40850.1"/>
    <property type="molecule type" value="Genomic_DNA"/>
</dbReference>
<accession>A0ABZ2YNT1</accession>
<dbReference type="InterPro" id="IPR025295">
    <property type="entry name" value="eCIS_core_dom"/>
</dbReference>
<evidence type="ECO:0000256" key="1">
    <source>
        <dbReference type="SAM" id="MobiDB-lite"/>
    </source>
</evidence>
<feature type="domain" description="eCIS core" evidence="2">
    <location>
        <begin position="43"/>
        <end position="120"/>
    </location>
</feature>
<sequence length="467" mass="52362">MRNIRRKTSEASRKPSAQPSFFKPPHASGMPEHLAASKEKGAPLPRSTRQFMENAFQADFSNVHIHTGEKAAAMNTDVQAKAFTYGSDIYFNHHEFQPHTPEGQHLLAHELAHVLQQNQQIAPRIQRVDIHHRKLTWADFAAEVPKKTSGYEAVTSSDIEDFDTSKYPFKKLTETENGTTFTAGKKTTDCEKGKDKDKKAAEHPEKYKAYKVNIEGDTSKLKAKAFMRQDKSWAKKWLYDPKEREAHADTFVPGCESSFNSKQKSADKSCDTDVKNCENEFKKKKISSYKIYNTNVTSAADCGNIKTPCVKDRMTGIKYQWKNHNGVTVDASKLGDCKTSFKKSLISTGLEDSSTSLLNHEQRHFDITHAVAEKISSEMQTLASSFATKEVEACGKGNAMAAAEKALAGQRKQLSDKMKAVKKTLGTYQKNYDAETDHSRKTKAQDWWNTNIDAGLPKSSGVKDKFI</sequence>